<dbReference type="OMA" id="HIHLKLV"/>
<gene>
    <name evidence="2" type="ORF">PHYSODRAFT_522592</name>
</gene>
<evidence type="ECO:0000313" key="2">
    <source>
        <dbReference type="EMBL" id="EGZ09965.1"/>
    </source>
</evidence>
<dbReference type="Proteomes" id="UP000002640">
    <property type="component" value="Unassembled WGS sequence"/>
</dbReference>
<name>G5A2S5_PHYSP</name>
<dbReference type="PROSITE" id="PS50004">
    <property type="entry name" value="C2"/>
    <property type="match status" value="1"/>
</dbReference>
<dbReference type="CDD" id="cd00030">
    <property type="entry name" value="C2"/>
    <property type="match status" value="1"/>
</dbReference>
<accession>G5A2S5</accession>
<dbReference type="GeneID" id="20660535"/>
<dbReference type="Pfam" id="PF00168">
    <property type="entry name" value="C2"/>
    <property type="match status" value="1"/>
</dbReference>
<evidence type="ECO:0000259" key="1">
    <source>
        <dbReference type="PROSITE" id="PS50004"/>
    </source>
</evidence>
<reference evidence="2 3" key="1">
    <citation type="journal article" date="2006" name="Science">
        <title>Phytophthora genome sequences uncover evolutionary origins and mechanisms of pathogenesis.</title>
        <authorList>
            <person name="Tyler B.M."/>
            <person name="Tripathy S."/>
            <person name="Zhang X."/>
            <person name="Dehal P."/>
            <person name="Jiang R.H."/>
            <person name="Aerts A."/>
            <person name="Arredondo F.D."/>
            <person name="Baxter L."/>
            <person name="Bensasson D."/>
            <person name="Beynon J.L."/>
            <person name="Chapman J."/>
            <person name="Damasceno C.M."/>
            <person name="Dorrance A.E."/>
            <person name="Dou D."/>
            <person name="Dickerman A.W."/>
            <person name="Dubchak I.L."/>
            <person name="Garbelotto M."/>
            <person name="Gijzen M."/>
            <person name="Gordon S.G."/>
            <person name="Govers F."/>
            <person name="Grunwald N.J."/>
            <person name="Huang W."/>
            <person name="Ivors K.L."/>
            <person name="Jones R.W."/>
            <person name="Kamoun S."/>
            <person name="Krampis K."/>
            <person name="Lamour K.H."/>
            <person name="Lee M.K."/>
            <person name="McDonald W.H."/>
            <person name="Medina M."/>
            <person name="Meijer H.J."/>
            <person name="Nordberg E.K."/>
            <person name="Maclean D.J."/>
            <person name="Ospina-Giraldo M.D."/>
            <person name="Morris P.F."/>
            <person name="Phuntumart V."/>
            <person name="Putnam N.H."/>
            <person name="Rash S."/>
            <person name="Rose J.K."/>
            <person name="Sakihama Y."/>
            <person name="Salamov A.A."/>
            <person name="Savidor A."/>
            <person name="Scheuring C.F."/>
            <person name="Smith B.M."/>
            <person name="Sobral B.W."/>
            <person name="Terry A."/>
            <person name="Torto-Alalibo T.A."/>
            <person name="Win J."/>
            <person name="Xu Z."/>
            <person name="Zhang H."/>
            <person name="Grigoriev I.V."/>
            <person name="Rokhsar D.S."/>
            <person name="Boore J.L."/>
        </authorList>
    </citation>
    <scope>NUCLEOTIDE SEQUENCE [LARGE SCALE GENOMIC DNA]</scope>
    <source>
        <strain evidence="2 3">P6497</strain>
    </source>
</reference>
<dbReference type="AlphaFoldDB" id="G5A2S5"/>
<dbReference type="KEGG" id="psoj:PHYSODRAFT_522592"/>
<dbReference type="SMR" id="G5A2S5"/>
<organism evidence="2 3">
    <name type="scientific">Phytophthora sojae (strain P6497)</name>
    <name type="common">Soybean stem and root rot agent</name>
    <name type="synonym">Phytophthora megasperma f. sp. glycines</name>
    <dbReference type="NCBI Taxonomy" id="1094619"/>
    <lineage>
        <taxon>Eukaryota</taxon>
        <taxon>Sar</taxon>
        <taxon>Stramenopiles</taxon>
        <taxon>Oomycota</taxon>
        <taxon>Peronosporomycetes</taxon>
        <taxon>Peronosporales</taxon>
        <taxon>Peronosporaceae</taxon>
        <taxon>Phytophthora</taxon>
    </lineage>
</organism>
<dbReference type="Gene3D" id="2.60.40.150">
    <property type="entry name" value="C2 domain"/>
    <property type="match status" value="1"/>
</dbReference>
<dbReference type="SUPFAM" id="SSF49562">
    <property type="entry name" value="C2 domain (Calcium/lipid-binding domain, CaLB)"/>
    <property type="match status" value="1"/>
</dbReference>
<protein>
    <recommendedName>
        <fullName evidence="1">C2 domain-containing protein</fullName>
    </recommendedName>
</protein>
<proteinExistence type="predicted"/>
<dbReference type="SMART" id="SM00239">
    <property type="entry name" value="C2"/>
    <property type="match status" value="1"/>
</dbReference>
<dbReference type="RefSeq" id="XP_009534826.1">
    <property type="nucleotide sequence ID" value="XM_009536531.1"/>
</dbReference>
<feature type="domain" description="C2" evidence="1">
    <location>
        <begin position="1"/>
        <end position="114"/>
    </location>
</feature>
<dbReference type="InterPro" id="IPR000008">
    <property type="entry name" value="C2_dom"/>
</dbReference>
<evidence type="ECO:0000313" key="3">
    <source>
        <dbReference type="Proteomes" id="UP000002640"/>
    </source>
</evidence>
<keyword evidence="3" id="KW-1185">Reference proteome</keyword>
<dbReference type="InterPro" id="IPR035892">
    <property type="entry name" value="C2_domain_sf"/>
</dbReference>
<sequence length="267" mass="28214">MPSYAQDSFTLSLHVQSGQHLSTHVSAAFCTIVVWSNSSPGGPAELTTQPKYTSFSSVGANESVEWNEQMQVQVTSPASEVLTLRVKDSTDSLVGSCNICLAHLRPGEALNQWFQLHPAGHIHLKLVLRPNQQPAPTPSVNPNSPYSADFQALLELEMKKRAATVNESPLPSHIAALLEARNKAQESTMLLIHSKLATAHYPTGFPTGYPPAQPQQASGSNFHEMMGTAANISTIAANLQQLNGNNAGVGTSGLGTAASIGLGALGL</sequence>
<dbReference type="InParanoid" id="G5A2S5"/>
<dbReference type="EMBL" id="JH159159">
    <property type="protein sequence ID" value="EGZ09965.1"/>
    <property type="molecule type" value="Genomic_DNA"/>
</dbReference>
<dbReference type="STRING" id="1094619.G5A2S5"/>